<reference evidence="1" key="1">
    <citation type="submission" date="2020-02" db="EMBL/GenBank/DDBJ databases">
        <authorList>
            <person name="Meier V. D."/>
        </authorList>
    </citation>
    <scope>NUCLEOTIDE SEQUENCE</scope>
    <source>
        <strain evidence="1">AVDCRST_MAG93</strain>
    </source>
</reference>
<sequence>MMDWKLPHYAQSTAAVVKHQWLLLTMGPNYTLETEDGDVARDDVPGWMKRRDQPYRRIR</sequence>
<dbReference type="AlphaFoldDB" id="A0A6J4LFL8"/>
<dbReference type="EMBL" id="CADCTR010002107">
    <property type="protein sequence ID" value="CAA9332454.1"/>
    <property type="molecule type" value="Genomic_DNA"/>
</dbReference>
<proteinExistence type="predicted"/>
<accession>A0A6J4LFL8</accession>
<name>A0A6J4LFL8_9CHLR</name>
<protein>
    <submittedName>
        <fullName evidence="1">Uncharacterized protein</fullName>
    </submittedName>
</protein>
<gene>
    <name evidence="1" type="ORF">AVDCRST_MAG93-6258</name>
</gene>
<organism evidence="1">
    <name type="scientific">uncultured Chloroflexia bacterium</name>
    <dbReference type="NCBI Taxonomy" id="1672391"/>
    <lineage>
        <taxon>Bacteria</taxon>
        <taxon>Bacillati</taxon>
        <taxon>Chloroflexota</taxon>
        <taxon>Chloroflexia</taxon>
        <taxon>environmental samples</taxon>
    </lineage>
</organism>
<evidence type="ECO:0000313" key="1">
    <source>
        <dbReference type="EMBL" id="CAA9332454.1"/>
    </source>
</evidence>